<protein>
    <submittedName>
        <fullName evidence="5">Uncharacterized protein</fullName>
    </submittedName>
</protein>
<evidence type="ECO:0000313" key="6">
    <source>
        <dbReference type="Proteomes" id="UP000241762"/>
    </source>
</evidence>
<dbReference type="SUPFAM" id="SSF48403">
    <property type="entry name" value="Ankyrin repeat"/>
    <property type="match status" value="1"/>
</dbReference>
<dbReference type="Gene3D" id="1.25.40.20">
    <property type="entry name" value="Ankyrin repeat-containing domain"/>
    <property type="match status" value="3"/>
</dbReference>
<gene>
    <name evidence="5" type="ORF">phytr_12910</name>
</gene>
<dbReference type="EMBL" id="CP027845">
    <property type="protein sequence ID" value="AVP88215.1"/>
    <property type="molecule type" value="Genomic_DNA"/>
</dbReference>
<dbReference type="InterPro" id="IPR002110">
    <property type="entry name" value="Ankyrin_rpt"/>
</dbReference>
<evidence type="ECO:0000256" key="3">
    <source>
        <dbReference type="PROSITE-ProRule" id="PRU00023"/>
    </source>
</evidence>
<dbReference type="Pfam" id="PF12796">
    <property type="entry name" value="Ank_2"/>
    <property type="match status" value="2"/>
</dbReference>
<reference evidence="5 6" key="1">
    <citation type="submission" date="2018-03" db="EMBL/GenBank/DDBJ databases">
        <title>A gene transfer event suggests a long-term partnership between eustigmatophyte algae and a novel lineage of endosymbiotic bacteria.</title>
        <authorList>
            <person name="Yurchenko T."/>
            <person name="Sevcikova T."/>
            <person name="Pribyl P."/>
            <person name="El Karkouri K."/>
            <person name="Klimes V."/>
            <person name="Amaral R."/>
            <person name="Zbrankova V."/>
            <person name="Kim E."/>
            <person name="Raoult D."/>
            <person name="Santos L.M.A."/>
            <person name="Elias M."/>
        </authorList>
    </citation>
    <scope>NUCLEOTIDE SEQUENCE [LARGE SCALE GENOMIC DNA]</scope>
    <source>
        <strain evidence="5">CCALA 838</strain>
    </source>
</reference>
<dbReference type="SMART" id="SM00248">
    <property type="entry name" value="ANK"/>
    <property type="match status" value="7"/>
</dbReference>
<sequence length="709" mass="81037">MVIKVINLNALIQNKLNMTEEMKNFILAVKDGNIEEVQRLLEEDNDFIAAEPLIEKDEDTQNLLAEGVDIRPSSGCPFYLAAQYGHQNIIEDLIGRDIHKEDNFKNALTRALIPAVKNNYIGIVKYLIQNGAAFNKYNPLLPLAAKNNNLDMLKYLLSQGADMEMQLDGMDTPYIFQKFNFSALSEPIQQYLEQVESFCKSVYKGDLEAVQSFLAEGFNPNISIIYRKENQTYKKNFYEEKVTPLYLAAEQGDISLVKILIGNHADINLRFPGRDTPNPLHGAAEKGYSEVVRHLVKQGADFQRTITIESSENFEPREVPYQPLHLAAINGHLSIVKYLHEEKGARLDFDDEFVKEHGSIVNEIAKTDHVNVMRYMDQKGLNCQLKDSSGLTPIFTSIDCGKVNMFKFLAELEGNIQTKINYYGDEVTILDLALKRGQIDVIFELLKQKWLKHFIQNQEELSERIVHHVPNIASKIIIILKCIDNAIEIEMQNQKDKDQSYYSPISEYSESRSDIVHQTIQKDYIQELIKIFKETISKVNDNYKNVIENQNELHQSRSFESERVLNEFYDTLKSKMQYIKYLRYTKEFQHILSGLLSKIDKLHCPPKYFKTDIEELEAELNIVDTIEQADQLNTSILPEKRSADDSNTEASASKKQHTSSSTESEKDDEVEVSYETVLGAEPYIDGALPLNNESQETGNASSSISDDMV</sequence>
<feature type="compositionally biased region" description="Polar residues" evidence="4">
    <location>
        <begin position="691"/>
        <end position="709"/>
    </location>
</feature>
<dbReference type="RefSeq" id="WP_106875020.1">
    <property type="nucleotide sequence ID" value="NZ_CP027845.1"/>
</dbReference>
<feature type="repeat" description="ANK" evidence="3">
    <location>
        <begin position="275"/>
        <end position="301"/>
    </location>
</feature>
<accession>A0A2P1PAE0</accession>
<feature type="repeat" description="ANK" evidence="3">
    <location>
        <begin position="240"/>
        <end position="272"/>
    </location>
</feature>
<evidence type="ECO:0000313" key="5">
    <source>
        <dbReference type="EMBL" id="AVP88215.1"/>
    </source>
</evidence>
<proteinExistence type="predicted"/>
<dbReference type="OrthoDB" id="671583at2"/>
<dbReference type="Proteomes" id="UP000241762">
    <property type="component" value="Chromosome"/>
</dbReference>
<keyword evidence="1" id="KW-0677">Repeat</keyword>
<organism evidence="5 6">
    <name type="scientific">Candidatus Phycorickettsia trachydisci</name>
    <dbReference type="NCBI Taxonomy" id="2115978"/>
    <lineage>
        <taxon>Bacteria</taxon>
        <taxon>Pseudomonadati</taxon>
        <taxon>Pseudomonadota</taxon>
        <taxon>Alphaproteobacteria</taxon>
        <taxon>Rickettsiales</taxon>
        <taxon>Rickettsiaceae</taxon>
        <taxon>Candidatus Phycorickettsia</taxon>
    </lineage>
</organism>
<evidence type="ECO:0000256" key="4">
    <source>
        <dbReference type="SAM" id="MobiDB-lite"/>
    </source>
</evidence>
<evidence type="ECO:0000256" key="2">
    <source>
        <dbReference type="ARBA" id="ARBA00023043"/>
    </source>
</evidence>
<evidence type="ECO:0000256" key="1">
    <source>
        <dbReference type="ARBA" id="ARBA00022737"/>
    </source>
</evidence>
<name>A0A2P1PAE0_9RICK</name>
<feature type="repeat" description="ANK" evidence="3">
    <location>
        <begin position="141"/>
        <end position="168"/>
    </location>
</feature>
<dbReference type="Pfam" id="PF00023">
    <property type="entry name" value="Ank"/>
    <property type="match status" value="1"/>
</dbReference>
<dbReference type="AlphaFoldDB" id="A0A2P1PAE0"/>
<dbReference type="PANTHER" id="PTHR24198:SF194">
    <property type="entry name" value="INVERSIN-A"/>
    <property type="match status" value="1"/>
</dbReference>
<feature type="region of interest" description="Disordered" evidence="4">
    <location>
        <begin position="634"/>
        <end position="709"/>
    </location>
</feature>
<dbReference type="PROSITE" id="PS50297">
    <property type="entry name" value="ANK_REP_REGION"/>
    <property type="match status" value="2"/>
</dbReference>
<keyword evidence="6" id="KW-1185">Reference proteome</keyword>
<dbReference type="PROSITE" id="PS50088">
    <property type="entry name" value="ANK_REPEAT"/>
    <property type="match status" value="3"/>
</dbReference>
<keyword evidence="2 3" id="KW-0040">ANK repeat</keyword>
<dbReference type="PANTHER" id="PTHR24198">
    <property type="entry name" value="ANKYRIN REPEAT AND PROTEIN KINASE DOMAIN-CONTAINING PROTEIN"/>
    <property type="match status" value="1"/>
</dbReference>
<dbReference type="KEGG" id="ptc:phytr_12910"/>
<dbReference type="InterPro" id="IPR036770">
    <property type="entry name" value="Ankyrin_rpt-contain_sf"/>
</dbReference>